<accession>E6XDC4</accession>
<dbReference type="RefSeq" id="WP_013549527.1">
    <property type="nucleotide sequence ID" value="NC_014934.1"/>
</dbReference>
<keyword evidence="2" id="KW-1185">Reference proteome</keyword>
<sequence length="196" mass="23090">MKKALLILFLFCFNTILLGQANFYGFQVSPKYKLTTVDSTLLISDISENKKTSIFLIDHKGNKLKEFKVYPRQYKPGLGISYVSEISRYEPKLSLKDINNIVTVQIVQCNVICKYTIYYWLINTKNEWIELPVIEYSYEEENAIKDYYFQYDMTNQIRLDKYKMVESTTGKTGFTAQEFQCTLKYLNWDGIILSEE</sequence>
<evidence type="ECO:0000313" key="2">
    <source>
        <dbReference type="Proteomes" id="UP000008634"/>
    </source>
</evidence>
<dbReference type="STRING" id="688270.Celal_0702"/>
<proteinExistence type="predicted"/>
<dbReference type="HOGENOM" id="CLU_1388079_0_0_10"/>
<dbReference type="AlphaFoldDB" id="E6XDC4"/>
<evidence type="ECO:0000313" key="1">
    <source>
        <dbReference type="EMBL" id="ADV48037.1"/>
    </source>
</evidence>
<dbReference type="KEGG" id="cao:Celal_0702"/>
<name>E6XDC4_CELAD</name>
<protein>
    <submittedName>
        <fullName evidence="1">Uncharacterized protein</fullName>
    </submittedName>
</protein>
<dbReference type="OrthoDB" id="788866at2"/>
<dbReference type="Proteomes" id="UP000008634">
    <property type="component" value="Chromosome"/>
</dbReference>
<reference evidence="1 2" key="1">
    <citation type="journal article" date="2010" name="Stand. Genomic Sci.">
        <title>Complete genome sequence of Cellulophaga algicola type strain (IC166).</title>
        <authorList>
            <person name="Abt B."/>
            <person name="Lu M."/>
            <person name="Misra M."/>
            <person name="Han C."/>
            <person name="Nolan M."/>
            <person name="Lucas S."/>
            <person name="Hammon N."/>
            <person name="Deshpande S."/>
            <person name="Cheng J.F."/>
            <person name="Tapia R."/>
            <person name="Goodwin L."/>
            <person name="Pitluck S."/>
            <person name="Liolios K."/>
            <person name="Pagani I."/>
            <person name="Ivanova N."/>
            <person name="Mavromatis K."/>
            <person name="Ovchinikova G."/>
            <person name="Pati A."/>
            <person name="Chen A."/>
            <person name="Palaniappan K."/>
            <person name="Land M."/>
            <person name="Hauser L."/>
            <person name="Chang Y.J."/>
            <person name="Jeffries C.D."/>
            <person name="Detter J.C."/>
            <person name="Brambilla E."/>
            <person name="Rohde M."/>
            <person name="Tindall B.J."/>
            <person name="Goker M."/>
            <person name="Woyke T."/>
            <person name="Bristow J."/>
            <person name="Eisen J.A."/>
            <person name="Markowitz V."/>
            <person name="Hugenholtz P."/>
            <person name="Kyrpides N.C."/>
            <person name="Klenk H.P."/>
            <person name="Lapidus A."/>
        </authorList>
    </citation>
    <scope>NUCLEOTIDE SEQUENCE [LARGE SCALE GENOMIC DNA]</scope>
    <source>
        <strain evidence="2">DSM 14237 / IC166 / ACAM 630</strain>
    </source>
</reference>
<organism evidence="1 2">
    <name type="scientific">Cellulophaga algicola (strain DSM 14237 / IC166 / ACAM 630)</name>
    <dbReference type="NCBI Taxonomy" id="688270"/>
    <lineage>
        <taxon>Bacteria</taxon>
        <taxon>Pseudomonadati</taxon>
        <taxon>Bacteroidota</taxon>
        <taxon>Flavobacteriia</taxon>
        <taxon>Flavobacteriales</taxon>
        <taxon>Flavobacteriaceae</taxon>
        <taxon>Cellulophaga</taxon>
    </lineage>
</organism>
<gene>
    <name evidence="1" type="ordered locus">Celal_0702</name>
</gene>
<dbReference type="EMBL" id="CP002453">
    <property type="protein sequence ID" value="ADV48037.1"/>
    <property type="molecule type" value="Genomic_DNA"/>
</dbReference>